<feature type="compositionally biased region" description="Basic and acidic residues" evidence="1">
    <location>
        <begin position="1"/>
        <end position="20"/>
    </location>
</feature>
<keyword evidence="2" id="KW-0762">Sugar transport</keyword>
<evidence type="ECO:0000256" key="1">
    <source>
        <dbReference type="SAM" id="MobiDB-lite"/>
    </source>
</evidence>
<dbReference type="EMBL" id="BJWK01000010">
    <property type="protein sequence ID" value="GEM10316.1"/>
    <property type="molecule type" value="Genomic_DNA"/>
</dbReference>
<dbReference type="Proteomes" id="UP000321518">
    <property type="component" value="Unassembled WGS sequence"/>
</dbReference>
<organism evidence="2 3">
    <name type="scientific">Rhodotorula toruloides</name>
    <name type="common">Yeast</name>
    <name type="synonym">Rhodosporidium toruloides</name>
    <dbReference type="NCBI Taxonomy" id="5286"/>
    <lineage>
        <taxon>Eukaryota</taxon>
        <taxon>Fungi</taxon>
        <taxon>Dikarya</taxon>
        <taxon>Basidiomycota</taxon>
        <taxon>Pucciniomycotina</taxon>
        <taxon>Microbotryomycetes</taxon>
        <taxon>Sporidiobolales</taxon>
        <taxon>Sporidiobolaceae</taxon>
        <taxon>Rhodotorula</taxon>
    </lineage>
</organism>
<evidence type="ECO:0000313" key="2">
    <source>
        <dbReference type="EMBL" id="GEM10316.1"/>
    </source>
</evidence>
<keyword evidence="2" id="KW-0813">Transport</keyword>
<reference evidence="2 3" key="1">
    <citation type="submission" date="2019-07" db="EMBL/GenBank/DDBJ databases">
        <title>Rhodotorula toruloides NBRC10032 genome sequencing.</title>
        <authorList>
            <person name="Shida Y."/>
            <person name="Takaku H."/>
            <person name="Ogasawara W."/>
            <person name="Mori K."/>
        </authorList>
    </citation>
    <scope>NUCLEOTIDE SEQUENCE [LARGE SCALE GENOMIC DNA]</scope>
    <source>
        <strain evidence="2 3">NBRC10032</strain>
    </source>
</reference>
<dbReference type="AlphaFoldDB" id="A0A511KKC6"/>
<proteinExistence type="predicted"/>
<gene>
    <name evidence="2" type="ORF">Rt10032_c10g4333</name>
</gene>
<dbReference type="OrthoDB" id="5290825at2759"/>
<comment type="caution">
    <text evidence="2">The sequence shown here is derived from an EMBL/GenBank/DDBJ whole genome shotgun (WGS) entry which is preliminary data.</text>
</comment>
<sequence length="134" mass="15733">MTEEKEKHSLRQLTSHDSHRNSGSLTEVGSGKGREARNKENQLLANPLMNKSEDELRHGVDEFVERTGISDIRELLYRAALVAQERNNFERLHQLSEEKVFLREEKTHKWGQTKMLYWQIFMCSMGLSFKAWLV</sequence>
<feature type="region of interest" description="Disordered" evidence="1">
    <location>
        <begin position="1"/>
        <end position="51"/>
    </location>
</feature>
<evidence type="ECO:0000313" key="3">
    <source>
        <dbReference type="Proteomes" id="UP000321518"/>
    </source>
</evidence>
<accession>A0A511KKC6</accession>
<name>A0A511KKC6_RHOTO</name>
<protein>
    <submittedName>
        <fullName evidence="2">MFS sugar transporter</fullName>
    </submittedName>
</protein>